<dbReference type="AlphaFoldDB" id="A0A8H6N299"/>
<accession>A0A8H6N299</accession>
<proteinExistence type="predicted"/>
<gene>
    <name evidence="1" type="ORF">CMUS01_12189</name>
</gene>
<reference evidence="1" key="1">
    <citation type="journal article" date="2020" name="Phytopathology">
        <title>Genome Sequence Resources of Colletotrichum truncatum, C. plurivorum, C. musicola, and C. sojae: Four Species Pathogenic to Soybean (Glycine max).</title>
        <authorList>
            <person name="Rogerio F."/>
            <person name="Boufleur T.R."/>
            <person name="Ciampi-Guillardi M."/>
            <person name="Sukno S.A."/>
            <person name="Thon M.R."/>
            <person name="Massola Junior N.S."/>
            <person name="Baroncelli R."/>
        </authorList>
    </citation>
    <scope>NUCLEOTIDE SEQUENCE</scope>
    <source>
        <strain evidence="1">LFN0074</strain>
    </source>
</reference>
<evidence type="ECO:0000313" key="1">
    <source>
        <dbReference type="EMBL" id="KAF6816886.1"/>
    </source>
</evidence>
<feature type="non-terminal residue" evidence="1">
    <location>
        <position position="34"/>
    </location>
</feature>
<dbReference type="EMBL" id="WIGM01000666">
    <property type="protein sequence ID" value="KAF6816886.1"/>
    <property type="molecule type" value="Genomic_DNA"/>
</dbReference>
<comment type="caution">
    <text evidence="1">The sequence shown here is derived from an EMBL/GenBank/DDBJ whole genome shotgun (WGS) entry which is preliminary data.</text>
</comment>
<protein>
    <submittedName>
        <fullName evidence="1">GNAT family</fullName>
    </submittedName>
</protein>
<name>A0A8H6N299_9PEZI</name>
<sequence>MATPSSGVNLRPATDSDVDTLASIADAAFATDTH</sequence>
<organism evidence="1 2">
    <name type="scientific">Colletotrichum musicola</name>
    <dbReference type="NCBI Taxonomy" id="2175873"/>
    <lineage>
        <taxon>Eukaryota</taxon>
        <taxon>Fungi</taxon>
        <taxon>Dikarya</taxon>
        <taxon>Ascomycota</taxon>
        <taxon>Pezizomycotina</taxon>
        <taxon>Sordariomycetes</taxon>
        <taxon>Hypocreomycetidae</taxon>
        <taxon>Glomerellales</taxon>
        <taxon>Glomerellaceae</taxon>
        <taxon>Colletotrichum</taxon>
        <taxon>Colletotrichum orchidearum species complex</taxon>
    </lineage>
</organism>
<dbReference type="Proteomes" id="UP000639643">
    <property type="component" value="Unassembled WGS sequence"/>
</dbReference>
<keyword evidence="2" id="KW-1185">Reference proteome</keyword>
<evidence type="ECO:0000313" key="2">
    <source>
        <dbReference type="Proteomes" id="UP000639643"/>
    </source>
</evidence>